<evidence type="ECO:0000259" key="8">
    <source>
        <dbReference type="PROSITE" id="PS50940"/>
    </source>
</evidence>
<gene>
    <name evidence="9" type="ORF">V1478_014663</name>
</gene>
<dbReference type="PROSITE" id="PS50940">
    <property type="entry name" value="CHIT_BIND_II"/>
    <property type="match status" value="2"/>
</dbReference>
<name>A0ABD2A5I1_VESSQ</name>
<keyword evidence="1" id="KW-0147">Chitin-binding</keyword>
<reference evidence="9 10" key="1">
    <citation type="journal article" date="2024" name="Ann. Entomol. Soc. Am.">
        <title>Genomic analyses of the southern and eastern yellowjacket wasps (Hymenoptera: Vespidae) reveal evolutionary signatures of social life.</title>
        <authorList>
            <person name="Catto M.A."/>
            <person name="Caine P.B."/>
            <person name="Orr S.E."/>
            <person name="Hunt B.G."/>
            <person name="Goodisman M.A.D."/>
        </authorList>
    </citation>
    <scope>NUCLEOTIDE SEQUENCE [LARGE SCALE GENOMIC DNA]</scope>
    <source>
        <strain evidence="9">233</strain>
        <tissue evidence="9">Head and thorax</tissue>
    </source>
</reference>
<evidence type="ECO:0000256" key="5">
    <source>
        <dbReference type="ARBA" id="ARBA00023180"/>
    </source>
</evidence>
<evidence type="ECO:0000256" key="2">
    <source>
        <dbReference type="ARBA" id="ARBA00022729"/>
    </source>
</evidence>
<comment type="caution">
    <text evidence="9">The sequence shown here is derived from an EMBL/GenBank/DDBJ whole genome shotgun (WGS) entry which is preliminary data.</text>
</comment>
<keyword evidence="4" id="KW-1015">Disulfide bond</keyword>
<keyword evidence="2 7" id="KW-0732">Signal</keyword>
<feature type="chain" id="PRO_5044869212" evidence="7">
    <location>
        <begin position="22"/>
        <end position="228"/>
    </location>
</feature>
<keyword evidence="5" id="KW-0325">Glycoprotein</keyword>
<dbReference type="Gene3D" id="2.170.140.10">
    <property type="entry name" value="Chitin binding domain"/>
    <property type="match status" value="2"/>
</dbReference>
<dbReference type="Pfam" id="PF01607">
    <property type="entry name" value="CBM_14"/>
    <property type="match status" value="2"/>
</dbReference>
<dbReference type="PANTHER" id="PTHR23301">
    <property type="entry name" value="CHITIN BINDING PERITROPHIN-A"/>
    <property type="match status" value="1"/>
</dbReference>
<dbReference type="SMART" id="SM00494">
    <property type="entry name" value="ChtBD2"/>
    <property type="match status" value="2"/>
</dbReference>
<keyword evidence="3" id="KW-0677">Repeat</keyword>
<dbReference type="EMBL" id="JAUDFV010000155">
    <property type="protein sequence ID" value="KAL2714965.1"/>
    <property type="molecule type" value="Genomic_DNA"/>
</dbReference>
<evidence type="ECO:0000256" key="7">
    <source>
        <dbReference type="SAM" id="SignalP"/>
    </source>
</evidence>
<dbReference type="InterPro" id="IPR036508">
    <property type="entry name" value="Chitin-bd_dom_sf"/>
</dbReference>
<feature type="domain" description="Chitin-binding type-2" evidence="8">
    <location>
        <begin position="30"/>
        <end position="96"/>
    </location>
</feature>
<feature type="region of interest" description="Disordered" evidence="6">
    <location>
        <begin position="93"/>
        <end position="169"/>
    </location>
</feature>
<feature type="signal peptide" evidence="7">
    <location>
        <begin position="1"/>
        <end position="21"/>
    </location>
</feature>
<dbReference type="SUPFAM" id="SSF57625">
    <property type="entry name" value="Invertebrate chitin-binding proteins"/>
    <property type="match status" value="2"/>
</dbReference>
<dbReference type="Proteomes" id="UP001607302">
    <property type="component" value="Unassembled WGS sequence"/>
</dbReference>
<evidence type="ECO:0000256" key="6">
    <source>
        <dbReference type="SAM" id="MobiDB-lite"/>
    </source>
</evidence>
<dbReference type="PRINTS" id="PR01217">
    <property type="entry name" value="PRICHEXTENSN"/>
</dbReference>
<accession>A0ABD2A5I1</accession>
<evidence type="ECO:0000256" key="3">
    <source>
        <dbReference type="ARBA" id="ARBA00022737"/>
    </source>
</evidence>
<evidence type="ECO:0000256" key="4">
    <source>
        <dbReference type="ARBA" id="ARBA00023157"/>
    </source>
</evidence>
<dbReference type="InterPro" id="IPR051940">
    <property type="entry name" value="Chitin_bind-dev_reg"/>
</dbReference>
<evidence type="ECO:0000313" key="9">
    <source>
        <dbReference type="EMBL" id="KAL2714965.1"/>
    </source>
</evidence>
<dbReference type="PANTHER" id="PTHR23301:SF0">
    <property type="entry name" value="CHITIN-BINDING TYPE-2 DOMAIN-CONTAINING PROTEIN-RELATED"/>
    <property type="match status" value="1"/>
</dbReference>
<feature type="domain" description="Chitin-binding type-2" evidence="8">
    <location>
        <begin position="165"/>
        <end position="220"/>
    </location>
</feature>
<sequence>MKGGWYVVTMVIVATLTIVMADDTVITPIPTECPAKDSRNYTVHVAHESDCTKFYKCDHGKKVEMSCPLMNDKGDRLHFNPRLQVCDYPENAGCTSSTKEPSTVTPPTPTPSKPTPPTPTPTKPTPPTPTPTKPTPPTPTPTKPTPPTPTPTKPTPPTPTPTPSQPTCTEEGAGLPHECSCENYYICKNGNLVLRRCPDGLHWNVLAKKCDKAVNANCIKKKSLQWYY</sequence>
<proteinExistence type="predicted"/>
<feature type="compositionally biased region" description="Pro residues" evidence="6">
    <location>
        <begin position="104"/>
        <end position="164"/>
    </location>
</feature>
<organism evidence="9 10">
    <name type="scientific">Vespula squamosa</name>
    <name type="common">Southern yellow jacket</name>
    <name type="synonym">Wasp</name>
    <dbReference type="NCBI Taxonomy" id="30214"/>
    <lineage>
        <taxon>Eukaryota</taxon>
        <taxon>Metazoa</taxon>
        <taxon>Ecdysozoa</taxon>
        <taxon>Arthropoda</taxon>
        <taxon>Hexapoda</taxon>
        <taxon>Insecta</taxon>
        <taxon>Pterygota</taxon>
        <taxon>Neoptera</taxon>
        <taxon>Endopterygota</taxon>
        <taxon>Hymenoptera</taxon>
        <taxon>Apocrita</taxon>
        <taxon>Aculeata</taxon>
        <taxon>Vespoidea</taxon>
        <taxon>Vespidae</taxon>
        <taxon>Vespinae</taxon>
        <taxon>Vespula</taxon>
    </lineage>
</organism>
<evidence type="ECO:0000313" key="10">
    <source>
        <dbReference type="Proteomes" id="UP001607302"/>
    </source>
</evidence>
<dbReference type="AlphaFoldDB" id="A0ABD2A5I1"/>
<keyword evidence="10" id="KW-1185">Reference proteome</keyword>
<protein>
    <submittedName>
        <fullName evidence="9">Peritrophin-1-like</fullName>
    </submittedName>
</protein>
<dbReference type="InterPro" id="IPR002557">
    <property type="entry name" value="Chitin-bd_dom"/>
</dbReference>
<evidence type="ECO:0000256" key="1">
    <source>
        <dbReference type="ARBA" id="ARBA00022669"/>
    </source>
</evidence>
<dbReference type="GO" id="GO:0008061">
    <property type="term" value="F:chitin binding"/>
    <property type="evidence" value="ECO:0007669"/>
    <property type="project" value="UniProtKB-KW"/>
</dbReference>